<dbReference type="InterPro" id="IPR004107">
    <property type="entry name" value="Integrase_SAM-like_N"/>
</dbReference>
<dbReference type="Gene3D" id="1.10.443.10">
    <property type="entry name" value="Intergrase catalytic core"/>
    <property type="match status" value="1"/>
</dbReference>
<keyword evidence="3" id="KW-0238">DNA-binding</keyword>
<keyword evidence="2" id="KW-0229">DNA integration</keyword>
<dbReference type="SUPFAM" id="SSF56349">
    <property type="entry name" value="DNA breaking-rejoining enzymes"/>
    <property type="match status" value="1"/>
</dbReference>
<evidence type="ECO:0000256" key="2">
    <source>
        <dbReference type="ARBA" id="ARBA00022908"/>
    </source>
</evidence>
<proteinExistence type="inferred from homology"/>
<dbReference type="EMBL" id="CP043431">
    <property type="protein sequence ID" value="QNT64771.1"/>
    <property type="molecule type" value="Genomic_DNA"/>
</dbReference>
<dbReference type="Gene3D" id="1.10.150.130">
    <property type="match status" value="1"/>
</dbReference>
<evidence type="ECO:0000259" key="5">
    <source>
        <dbReference type="PROSITE" id="PS51898"/>
    </source>
</evidence>
<dbReference type="InterPro" id="IPR050090">
    <property type="entry name" value="Tyrosine_recombinase_XerCD"/>
</dbReference>
<evidence type="ECO:0000256" key="3">
    <source>
        <dbReference type="ARBA" id="ARBA00023125"/>
    </source>
</evidence>
<gene>
    <name evidence="6" type="ORF">FY536_05650</name>
</gene>
<sequence length="393" mass="46098">MSIRKLKNGKYQVRVYVGTDEVTGHTTYKYRKTDSKTSAIMIEKQLNEAVERGEIVIKELEHLQPQPYTFEEAYKEWWEFYSSQDFAQSTKDKVARHFKNHLLKPKLFGNLRLDRIIRIDIQNKVNKFIPQYTQSKEMLGYAKRVFKYAVDSEHIICDSNPLEHIQMVRVKKVPRREVRFYNEVQAKMFEHGINEYYQRGNKFLALFTVLLRTGMRGGELCGLKWKNVDFGRCELLLNGRMSLDGHGKDHYLKGLKNGDDFRYIDIDDVVIDKLKAWHYVQAQQSMLKGQPINDDSFVFDVLRGRMYRQFASFLEWYNCNHAQKLPYLNIHGLRHTHASLLISSGMDLKKVSDRLGHKDIAVTANIYAELTPKARREVADVFSNIMGDTKENH</sequence>
<comment type="similarity">
    <text evidence="1">Belongs to the 'phage' integrase family.</text>
</comment>
<name>A0A7H1MMT5_9LACO</name>
<dbReference type="InterPro" id="IPR013762">
    <property type="entry name" value="Integrase-like_cat_sf"/>
</dbReference>
<evidence type="ECO:0000313" key="6">
    <source>
        <dbReference type="EMBL" id="QNT64771.1"/>
    </source>
</evidence>
<dbReference type="InterPro" id="IPR002104">
    <property type="entry name" value="Integrase_catalytic"/>
</dbReference>
<evidence type="ECO:0000256" key="4">
    <source>
        <dbReference type="ARBA" id="ARBA00023172"/>
    </source>
</evidence>
<dbReference type="PANTHER" id="PTHR30349:SF64">
    <property type="entry name" value="PROPHAGE INTEGRASE INTD-RELATED"/>
    <property type="match status" value="1"/>
</dbReference>
<dbReference type="CDD" id="cd01189">
    <property type="entry name" value="INT_ICEBs1_C_like"/>
    <property type="match status" value="1"/>
</dbReference>
<dbReference type="Pfam" id="PF00589">
    <property type="entry name" value="Phage_integrase"/>
    <property type="match status" value="1"/>
</dbReference>
<dbReference type="PANTHER" id="PTHR30349">
    <property type="entry name" value="PHAGE INTEGRASE-RELATED"/>
    <property type="match status" value="1"/>
</dbReference>
<dbReference type="RefSeq" id="WP_190275620.1">
    <property type="nucleotide sequence ID" value="NZ_CP043431.1"/>
</dbReference>
<keyword evidence="7" id="KW-1185">Reference proteome</keyword>
<protein>
    <submittedName>
        <fullName evidence="6">Site-specific integrase</fullName>
    </submittedName>
</protein>
<dbReference type="InterPro" id="IPR011010">
    <property type="entry name" value="DNA_brk_join_enz"/>
</dbReference>
<evidence type="ECO:0000313" key="7">
    <source>
        <dbReference type="Proteomes" id="UP000516446"/>
    </source>
</evidence>
<accession>A0A7H1MMT5</accession>
<dbReference type="PROSITE" id="PS51898">
    <property type="entry name" value="TYR_RECOMBINASE"/>
    <property type="match status" value="1"/>
</dbReference>
<dbReference type="GO" id="GO:0003677">
    <property type="term" value="F:DNA binding"/>
    <property type="evidence" value="ECO:0007669"/>
    <property type="project" value="UniProtKB-KW"/>
</dbReference>
<dbReference type="InterPro" id="IPR010998">
    <property type="entry name" value="Integrase_recombinase_N"/>
</dbReference>
<reference evidence="6 7" key="1">
    <citation type="submission" date="2019-08" db="EMBL/GenBank/DDBJ databases">
        <authorList>
            <person name="Chang H.C."/>
            <person name="Mun S.Y."/>
        </authorList>
    </citation>
    <scope>NUCLEOTIDE SEQUENCE [LARGE SCALE GENOMIC DNA]</scope>
    <source>
        <strain evidence="6 7">SK</strain>
    </source>
</reference>
<dbReference type="GO" id="GO:0006310">
    <property type="term" value="P:DNA recombination"/>
    <property type="evidence" value="ECO:0007669"/>
    <property type="project" value="UniProtKB-KW"/>
</dbReference>
<organism evidence="6 7">
    <name type="scientific">Weissella koreensis</name>
    <dbReference type="NCBI Taxonomy" id="165096"/>
    <lineage>
        <taxon>Bacteria</taxon>
        <taxon>Bacillati</taxon>
        <taxon>Bacillota</taxon>
        <taxon>Bacilli</taxon>
        <taxon>Lactobacillales</taxon>
        <taxon>Lactobacillaceae</taxon>
        <taxon>Weissella</taxon>
    </lineage>
</organism>
<dbReference type="Pfam" id="PF14659">
    <property type="entry name" value="Phage_int_SAM_3"/>
    <property type="match status" value="1"/>
</dbReference>
<dbReference type="GO" id="GO:0015074">
    <property type="term" value="P:DNA integration"/>
    <property type="evidence" value="ECO:0007669"/>
    <property type="project" value="UniProtKB-KW"/>
</dbReference>
<dbReference type="Proteomes" id="UP000516446">
    <property type="component" value="Chromosome"/>
</dbReference>
<feature type="domain" description="Tyr recombinase" evidence="5">
    <location>
        <begin position="176"/>
        <end position="380"/>
    </location>
</feature>
<evidence type="ECO:0000256" key="1">
    <source>
        <dbReference type="ARBA" id="ARBA00008857"/>
    </source>
</evidence>
<keyword evidence="4" id="KW-0233">DNA recombination</keyword>
<dbReference type="AlphaFoldDB" id="A0A7H1MMT5"/>